<name>A0A1G6UHL3_9BACT</name>
<dbReference type="EMBL" id="FMYP01000180">
    <property type="protein sequence ID" value="SDD41464.1"/>
    <property type="molecule type" value="Genomic_DNA"/>
</dbReference>
<reference evidence="1 3" key="1">
    <citation type="submission" date="2016-09" db="EMBL/GenBank/DDBJ databases">
        <authorList>
            <person name="Capua I."/>
            <person name="De Benedictis P."/>
            <person name="Joannis T."/>
            <person name="Lombin L.H."/>
            <person name="Cattoli G."/>
        </authorList>
    </citation>
    <scope>NUCLEOTIDE SEQUENCE [LARGE SCALE GENOMIC DNA]</scope>
    <source>
        <strain evidence="1 3">A7P-90m</strain>
    </source>
</reference>
<feature type="non-terminal residue" evidence="1">
    <location>
        <position position="25"/>
    </location>
</feature>
<gene>
    <name evidence="1" type="ORF">SAMN05216323_11732</name>
    <name evidence="2" type="ORF">SAMN05216323_11803</name>
</gene>
<dbReference type="AlphaFoldDB" id="A0A1G6UHL3"/>
<protein>
    <submittedName>
        <fullName evidence="1">Uncharacterized protein</fullName>
    </submittedName>
</protein>
<keyword evidence="3" id="KW-1185">Reference proteome</keyword>
<sequence length="25" mass="2916">MQLIGLIGEKGIAFFQNRKMRITHL</sequence>
<proteinExistence type="predicted"/>
<accession>A0A1G6UHL3</accession>
<dbReference type="Proteomes" id="UP000199452">
    <property type="component" value="Unassembled WGS sequence"/>
</dbReference>
<evidence type="ECO:0000313" key="2">
    <source>
        <dbReference type="EMBL" id="SDD41464.1"/>
    </source>
</evidence>
<evidence type="ECO:0000313" key="1">
    <source>
        <dbReference type="EMBL" id="SDD40206.1"/>
    </source>
</evidence>
<organism evidence="1 3">
    <name type="scientific">Williamwhitmania taraxaci</name>
    <dbReference type="NCBI Taxonomy" id="1640674"/>
    <lineage>
        <taxon>Bacteria</taxon>
        <taxon>Pseudomonadati</taxon>
        <taxon>Bacteroidota</taxon>
        <taxon>Bacteroidia</taxon>
        <taxon>Bacteroidales</taxon>
        <taxon>Williamwhitmaniaceae</taxon>
        <taxon>Williamwhitmania</taxon>
    </lineage>
</organism>
<dbReference type="EMBL" id="FMYP01000173">
    <property type="protein sequence ID" value="SDD40206.1"/>
    <property type="molecule type" value="Genomic_DNA"/>
</dbReference>
<evidence type="ECO:0000313" key="3">
    <source>
        <dbReference type="Proteomes" id="UP000199452"/>
    </source>
</evidence>